<sequence>MKNKDFPHNNFNTVEDILLSSISIIQKSVKDIIERDNKLSTYEKNGNNINLRLYYPNHQISDEHIIHFSKYTDIEKISFDKKKKKTIFISLSKENLHNLLNERDTTNKFITHCDDYHMVIGNINSSNQDIEKVLKEQLNLKIDFFFSHIKVNKNNTSFFHLIERKNNSIKSKLLQSPYYRIKIKSATKSKNHPNNKINQLINEDILGVSTDKEIDNNITKINQLSNEDMSRVSTVKEIDNNITIINQLIKKDRVDFNDQDDDYKETISDNESNNSTNTLDNEEISNDETNKQTKNQSPQDDNKSSTSKPSRTSRVNALNNIFTRLASPTSKNKTAITNMNTTAKSNRTRNVSQISTPIKNTPYQSGSPKSPAIEQKSKKKKTS</sequence>
<dbReference type="KEGG" id="dpp:DICPUDRAFT_78931"/>
<evidence type="ECO:0000313" key="3">
    <source>
        <dbReference type="Proteomes" id="UP000001064"/>
    </source>
</evidence>
<name>F0ZL15_DICPU</name>
<dbReference type="EMBL" id="GL871062">
    <property type="protein sequence ID" value="EGC35378.1"/>
    <property type="molecule type" value="Genomic_DNA"/>
</dbReference>
<evidence type="ECO:0000256" key="1">
    <source>
        <dbReference type="SAM" id="MobiDB-lite"/>
    </source>
</evidence>
<dbReference type="Proteomes" id="UP000001064">
    <property type="component" value="Unassembled WGS sequence"/>
</dbReference>
<proteinExistence type="predicted"/>
<dbReference type="OMA" id="RDTTNKF"/>
<dbReference type="FunCoup" id="F0ZL15">
    <property type="interactions" value="937"/>
</dbReference>
<dbReference type="AlphaFoldDB" id="F0ZL15"/>
<dbReference type="VEuPathDB" id="AmoebaDB:DICPUDRAFT_78931"/>
<feature type="region of interest" description="Disordered" evidence="1">
    <location>
        <begin position="260"/>
        <end position="383"/>
    </location>
</feature>
<feature type="compositionally biased region" description="Polar residues" evidence="1">
    <location>
        <begin position="269"/>
        <end position="279"/>
    </location>
</feature>
<gene>
    <name evidence="2" type="ORF">DICPUDRAFT_78931</name>
</gene>
<evidence type="ECO:0000313" key="2">
    <source>
        <dbReference type="EMBL" id="EGC35378.1"/>
    </source>
</evidence>
<organism evidence="2 3">
    <name type="scientific">Dictyostelium purpureum</name>
    <name type="common">Slime mold</name>
    <dbReference type="NCBI Taxonomy" id="5786"/>
    <lineage>
        <taxon>Eukaryota</taxon>
        <taxon>Amoebozoa</taxon>
        <taxon>Evosea</taxon>
        <taxon>Eumycetozoa</taxon>
        <taxon>Dictyostelia</taxon>
        <taxon>Dictyosteliales</taxon>
        <taxon>Dictyosteliaceae</taxon>
        <taxon>Dictyostelium</taxon>
    </lineage>
</organism>
<reference evidence="3" key="1">
    <citation type="journal article" date="2011" name="Genome Biol.">
        <title>Comparative genomics of the social amoebae Dictyostelium discoideum and Dictyostelium purpureum.</title>
        <authorList>
            <consortium name="US DOE Joint Genome Institute (JGI-PGF)"/>
            <person name="Sucgang R."/>
            <person name="Kuo A."/>
            <person name="Tian X."/>
            <person name="Salerno W."/>
            <person name="Parikh A."/>
            <person name="Feasley C.L."/>
            <person name="Dalin E."/>
            <person name="Tu H."/>
            <person name="Huang E."/>
            <person name="Barry K."/>
            <person name="Lindquist E."/>
            <person name="Shapiro H."/>
            <person name="Bruce D."/>
            <person name="Schmutz J."/>
            <person name="Salamov A."/>
            <person name="Fey P."/>
            <person name="Gaudet P."/>
            <person name="Anjard C."/>
            <person name="Babu M.M."/>
            <person name="Basu S."/>
            <person name="Bushmanova Y."/>
            <person name="van der Wel H."/>
            <person name="Katoh-Kurasawa M."/>
            <person name="Dinh C."/>
            <person name="Coutinho P.M."/>
            <person name="Saito T."/>
            <person name="Elias M."/>
            <person name="Schaap P."/>
            <person name="Kay R.R."/>
            <person name="Henrissat B."/>
            <person name="Eichinger L."/>
            <person name="Rivero F."/>
            <person name="Putnam N.H."/>
            <person name="West C.M."/>
            <person name="Loomis W.F."/>
            <person name="Chisholm R.L."/>
            <person name="Shaulsky G."/>
            <person name="Strassmann J.E."/>
            <person name="Queller D.C."/>
            <person name="Kuspa A."/>
            <person name="Grigoriev I.V."/>
        </authorList>
    </citation>
    <scope>NUCLEOTIDE SEQUENCE [LARGE SCALE GENOMIC DNA]</scope>
    <source>
        <strain evidence="3">QSDP1</strain>
    </source>
</reference>
<feature type="compositionally biased region" description="Polar residues" evidence="1">
    <location>
        <begin position="315"/>
        <end position="368"/>
    </location>
</feature>
<keyword evidence="3" id="KW-1185">Reference proteome</keyword>
<dbReference type="InParanoid" id="F0ZL15"/>
<dbReference type="GeneID" id="10501532"/>
<dbReference type="RefSeq" id="XP_003288116.1">
    <property type="nucleotide sequence ID" value="XM_003288068.1"/>
</dbReference>
<feature type="compositionally biased region" description="Low complexity" evidence="1">
    <location>
        <begin position="304"/>
        <end position="314"/>
    </location>
</feature>
<accession>F0ZL15</accession>
<protein>
    <submittedName>
        <fullName evidence="2">Uncharacterized protein</fullName>
    </submittedName>
</protein>